<comment type="similarity">
    <text evidence="1">Belongs to the ROK (NagC/XylR) family.</text>
</comment>
<dbReference type="InterPro" id="IPR036390">
    <property type="entry name" value="WH_DNA-bd_sf"/>
</dbReference>
<keyword evidence="3" id="KW-1185">Reference proteome</keyword>
<dbReference type="Pfam" id="PF00480">
    <property type="entry name" value="ROK"/>
    <property type="match status" value="1"/>
</dbReference>
<dbReference type="InterPro" id="IPR036388">
    <property type="entry name" value="WH-like_DNA-bd_sf"/>
</dbReference>
<dbReference type="Proteomes" id="UP000565572">
    <property type="component" value="Unassembled WGS sequence"/>
</dbReference>
<keyword evidence="2" id="KW-0808">Transferase</keyword>
<proteinExistence type="inferred from homology"/>
<dbReference type="GO" id="GO:0016301">
    <property type="term" value="F:kinase activity"/>
    <property type="evidence" value="ECO:0007669"/>
    <property type="project" value="UniProtKB-KW"/>
</dbReference>
<evidence type="ECO:0000256" key="1">
    <source>
        <dbReference type="ARBA" id="ARBA00006479"/>
    </source>
</evidence>
<organism evidence="2 3">
    <name type="scientific">Microlunatus antarcticus</name>
    <dbReference type="NCBI Taxonomy" id="53388"/>
    <lineage>
        <taxon>Bacteria</taxon>
        <taxon>Bacillati</taxon>
        <taxon>Actinomycetota</taxon>
        <taxon>Actinomycetes</taxon>
        <taxon>Propionibacteriales</taxon>
        <taxon>Propionibacteriaceae</taxon>
        <taxon>Microlunatus</taxon>
    </lineage>
</organism>
<evidence type="ECO:0000313" key="3">
    <source>
        <dbReference type="Proteomes" id="UP000565572"/>
    </source>
</evidence>
<keyword evidence="2" id="KW-0418">Kinase</keyword>
<protein>
    <submittedName>
        <fullName evidence="2">Putative NBD/HSP70 family sugar kinase</fullName>
    </submittedName>
</protein>
<dbReference type="InterPro" id="IPR049874">
    <property type="entry name" value="ROK_cs"/>
</dbReference>
<dbReference type="PANTHER" id="PTHR18964:SF149">
    <property type="entry name" value="BIFUNCTIONAL UDP-N-ACETYLGLUCOSAMINE 2-EPIMERASE_N-ACETYLMANNOSAMINE KINASE"/>
    <property type="match status" value="1"/>
</dbReference>
<dbReference type="PROSITE" id="PS01125">
    <property type="entry name" value="ROK"/>
    <property type="match status" value="1"/>
</dbReference>
<dbReference type="SUPFAM" id="SSF46785">
    <property type="entry name" value="Winged helix' DNA-binding domain"/>
    <property type="match status" value="1"/>
</dbReference>
<name>A0A7W5P6E8_9ACTN</name>
<dbReference type="Gene3D" id="1.10.10.10">
    <property type="entry name" value="Winged helix-like DNA-binding domain superfamily/Winged helix DNA-binding domain"/>
    <property type="match status" value="1"/>
</dbReference>
<dbReference type="AlphaFoldDB" id="A0A7W5P6E8"/>
<dbReference type="Gene3D" id="3.30.420.40">
    <property type="match status" value="2"/>
</dbReference>
<gene>
    <name evidence="2" type="ORF">FHX39_001379</name>
</gene>
<dbReference type="PANTHER" id="PTHR18964">
    <property type="entry name" value="ROK (REPRESSOR, ORF, KINASE) FAMILY"/>
    <property type="match status" value="1"/>
</dbReference>
<sequence>MDAGPQRLKGSSYRGTRSAVLDLIRSSDGVSRVELSRRSGLTEATISKIVKDLLADGVVVNAGEAESTGGKRPQLLRLSTSTRYAVGITLDISTSVIVLCGLDGAPIAERRIPGFGRDEPAPVVSRAASAVMGLLRDQGVPGASIIGVGLASSGRRRSPLGWGEDAAVADRWERFDTGEALAERLGLPVTVENDANCAALGVFWSGGKDAPRTFMTVYMSEGIGAGIVIAGSLYRGASGNSGEIGHVTVDAQGRPCWCGANGCLETVGPPRAIIAQVLADDELRRTFEVDADTEPGTVHRRVLEAAETGSATALDLLRSSARQVADVVRGLANTLDLDSIFLAGPGFGSAAPIYLAAIRTRLAEASLARGVHAVNVEFAGGGPEVAALGAASVVLHSALTPHHDLAVRW</sequence>
<comment type="caution">
    <text evidence="2">The sequence shown here is derived from an EMBL/GenBank/DDBJ whole genome shotgun (WGS) entry which is preliminary data.</text>
</comment>
<dbReference type="EMBL" id="JACHZG010000001">
    <property type="protein sequence ID" value="MBB3326435.1"/>
    <property type="molecule type" value="Genomic_DNA"/>
</dbReference>
<dbReference type="Pfam" id="PF13412">
    <property type="entry name" value="HTH_24"/>
    <property type="match status" value="1"/>
</dbReference>
<dbReference type="SUPFAM" id="SSF53067">
    <property type="entry name" value="Actin-like ATPase domain"/>
    <property type="match status" value="1"/>
</dbReference>
<dbReference type="InterPro" id="IPR043129">
    <property type="entry name" value="ATPase_NBD"/>
</dbReference>
<evidence type="ECO:0000313" key="2">
    <source>
        <dbReference type="EMBL" id="MBB3326435.1"/>
    </source>
</evidence>
<accession>A0A7W5P6E8</accession>
<reference evidence="2 3" key="1">
    <citation type="submission" date="2020-08" db="EMBL/GenBank/DDBJ databases">
        <title>Sequencing the genomes of 1000 actinobacteria strains.</title>
        <authorList>
            <person name="Klenk H.-P."/>
        </authorList>
    </citation>
    <scope>NUCLEOTIDE SEQUENCE [LARGE SCALE GENOMIC DNA]</scope>
    <source>
        <strain evidence="2 3">DSM 11053</strain>
    </source>
</reference>
<dbReference type="InterPro" id="IPR000600">
    <property type="entry name" value="ROK"/>
</dbReference>
<dbReference type="RefSeq" id="WP_183337382.1">
    <property type="nucleotide sequence ID" value="NZ_JACHZG010000001.1"/>
</dbReference>